<proteinExistence type="predicted"/>
<dbReference type="Proteomes" id="UP001530293">
    <property type="component" value="Unassembled WGS sequence"/>
</dbReference>
<feature type="region of interest" description="Disordered" evidence="1">
    <location>
        <begin position="330"/>
        <end position="407"/>
    </location>
</feature>
<feature type="region of interest" description="Disordered" evidence="1">
    <location>
        <begin position="1"/>
        <end position="83"/>
    </location>
</feature>
<feature type="compositionally biased region" description="Polar residues" evidence="1">
    <location>
        <begin position="381"/>
        <end position="407"/>
    </location>
</feature>
<name>A0ABD3M2T5_9STRA</name>
<dbReference type="EMBL" id="JALLBG020000234">
    <property type="protein sequence ID" value="KAL3758320.1"/>
    <property type="molecule type" value="Genomic_DNA"/>
</dbReference>
<protein>
    <submittedName>
        <fullName evidence="2">Uncharacterized protein</fullName>
    </submittedName>
</protein>
<evidence type="ECO:0000313" key="3">
    <source>
        <dbReference type="Proteomes" id="UP001530293"/>
    </source>
</evidence>
<reference evidence="2 3" key="1">
    <citation type="submission" date="2024-10" db="EMBL/GenBank/DDBJ databases">
        <title>Updated reference genomes for cyclostephanoid diatoms.</title>
        <authorList>
            <person name="Roberts W.R."/>
            <person name="Alverson A.J."/>
        </authorList>
    </citation>
    <scope>NUCLEOTIDE SEQUENCE [LARGE SCALE GENOMIC DNA]</scope>
    <source>
        <strain evidence="2 3">AJA232-27</strain>
    </source>
</reference>
<keyword evidence="3" id="KW-1185">Reference proteome</keyword>
<accession>A0ABD3M2T5</accession>
<gene>
    <name evidence="2" type="ORF">ACHAWU_004285</name>
</gene>
<evidence type="ECO:0000313" key="2">
    <source>
        <dbReference type="EMBL" id="KAL3758320.1"/>
    </source>
</evidence>
<dbReference type="AlphaFoldDB" id="A0ABD3M2T5"/>
<organism evidence="2 3">
    <name type="scientific">Discostella pseudostelligera</name>
    <dbReference type="NCBI Taxonomy" id="259834"/>
    <lineage>
        <taxon>Eukaryota</taxon>
        <taxon>Sar</taxon>
        <taxon>Stramenopiles</taxon>
        <taxon>Ochrophyta</taxon>
        <taxon>Bacillariophyta</taxon>
        <taxon>Coscinodiscophyceae</taxon>
        <taxon>Thalassiosirophycidae</taxon>
        <taxon>Stephanodiscales</taxon>
        <taxon>Stephanodiscaceae</taxon>
        <taxon>Discostella</taxon>
    </lineage>
</organism>
<sequence>MSQSERSETIISPHELYQPTREGIQSGEVQLPRNSIRMPSPTTATSSSKFSGSSRRIKMSKSKELSSKPKPMLRKTSTAPASCVEPKQTDVLDNVLMDRAFFIRQRLINFEMQELAAEAEKAAESGLEKFVGIASKFGAVETPPYRPKFVDDAEFVMSSMRANEGFITPLRPRNPFVNTLTHPMDYTPSYFSRKKIPVTKLRHVSEIIPNFEDMHNNIRIHLGREGVDTNLLPTVHTRRTLVKSDTDDTEREDMDDAVSQVHSVAASHTGSISSFSSYAVASLTSLRDLMTSSSVSNYGRENSIATDARVQNGSRTKKLHFSSDVAFDNKGDIKPSSEAPTHCKTSVAETTSDSDDSSVEFYGRKSPSMSTDASEVRQRHISLSKSGSGVNANQHTFQRTGSNTPGASVTFETQIAYEPTANEYHKNVPENASFDVDQRDGASPLSHLEIMPSSSSIRTNSKLTPMADFLHKIQNQFSLTSSVGHQPTPKVVDEDNEYFLTNFLYTCQNSDNVYQNGGLLHLNLEINPERNSEPFCLQGCGPNEMLSACDSATKYADIVFDWFNGGSSKSKKQSAIIDPDEEQSMNPNWLKTWQAGDAEEKNKLRRRIFTPPKLSAKNAVEHYESNTFCSPNETDFDCDDSLIGCAETRQPMACPEIQNNIKWPHPSE</sequence>
<evidence type="ECO:0000256" key="1">
    <source>
        <dbReference type="SAM" id="MobiDB-lite"/>
    </source>
</evidence>
<comment type="caution">
    <text evidence="2">The sequence shown here is derived from an EMBL/GenBank/DDBJ whole genome shotgun (WGS) entry which is preliminary data.</text>
</comment>